<organism evidence="2 3">
    <name type="scientific">Aspergillus ruber (strain CBS 135680)</name>
    <dbReference type="NCBI Taxonomy" id="1388766"/>
    <lineage>
        <taxon>Eukaryota</taxon>
        <taxon>Fungi</taxon>
        <taxon>Dikarya</taxon>
        <taxon>Ascomycota</taxon>
        <taxon>Pezizomycotina</taxon>
        <taxon>Eurotiomycetes</taxon>
        <taxon>Eurotiomycetidae</taxon>
        <taxon>Eurotiales</taxon>
        <taxon>Aspergillaceae</taxon>
        <taxon>Aspergillus</taxon>
        <taxon>Aspergillus subgen. Aspergillus</taxon>
    </lineage>
</organism>
<feature type="transmembrane region" description="Helical" evidence="1">
    <location>
        <begin position="77"/>
        <end position="101"/>
    </location>
</feature>
<evidence type="ECO:0000313" key="3">
    <source>
        <dbReference type="Proteomes" id="UP000019804"/>
    </source>
</evidence>
<keyword evidence="1" id="KW-0812">Transmembrane</keyword>
<evidence type="ECO:0000313" key="2">
    <source>
        <dbReference type="EMBL" id="EYE96393.1"/>
    </source>
</evidence>
<reference evidence="3" key="1">
    <citation type="journal article" date="2014" name="Nat. Commun.">
        <title>Genomic adaptations of the halophilic Dead Sea filamentous fungus Eurotium rubrum.</title>
        <authorList>
            <person name="Kis-Papo T."/>
            <person name="Weig A.R."/>
            <person name="Riley R."/>
            <person name="Persoh D."/>
            <person name="Salamov A."/>
            <person name="Sun H."/>
            <person name="Lipzen A."/>
            <person name="Wasser S.P."/>
            <person name="Rambold G."/>
            <person name="Grigoriev I.V."/>
            <person name="Nevo E."/>
        </authorList>
    </citation>
    <scope>NUCLEOTIDE SEQUENCE [LARGE SCALE GENOMIC DNA]</scope>
    <source>
        <strain evidence="3">CBS 135680</strain>
    </source>
</reference>
<proteinExistence type="predicted"/>
<dbReference type="AlphaFoldDB" id="A0A017SHE8"/>
<keyword evidence="1" id="KW-1133">Transmembrane helix</keyword>
<name>A0A017SHE8_ASPRC</name>
<accession>A0A017SHE8</accession>
<dbReference type="GeneID" id="63693562"/>
<dbReference type="EMBL" id="KK088418">
    <property type="protein sequence ID" value="EYE96393.1"/>
    <property type="molecule type" value="Genomic_DNA"/>
</dbReference>
<dbReference type="RefSeq" id="XP_040640081.1">
    <property type="nucleotide sequence ID" value="XM_040778438.1"/>
</dbReference>
<evidence type="ECO:0000256" key="1">
    <source>
        <dbReference type="SAM" id="Phobius"/>
    </source>
</evidence>
<protein>
    <submittedName>
        <fullName evidence="2">Uncharacterized protein</fullName>
    </submittedName>
</protein>
<keyword evidence="3" id="KW-1185">Reference proteome</keyword>
<dbReference type="Proteomes" id="UP000019804">
    <property type="component" value="Unassembled WGS sequence"/>
</dbReference>
<keyword evidence="1" id="KW-0472">Membrane</keyword>
<dbReference type="HOGENOM" id="CLU_2183410_0_0_1"/>
<gene>
    <name evidence="2" type="ORF">EURHEDRAFT_351392</name>
</gene>
<sequence length="109" mass="12262">MGVTFAVSTLSPTFVTAGLFLEKANLSNTGTLCYVDVFLPPNNRQCLSSEWETYCPNSRRPWWSCGQRTRTMSNYGIIPYGLVLCTIYVSLYSCIEIVTWIRQGLNGAF</sequence>